<dbReference type="AlphaFoldDB" id="A0A0L7CR47"/>
<name>A0A0L7CR47_BIFBR</name>
<protein>
    <submittedName>
        <fullName evidence="2">Uncharacterized protein</fullName>
    </submittedName>
</protein>
<feature type="transmembrane region" description="Helical" evidence="1">
    <location>
        <begin position="166"/>
        <end position="191"/>
    </location>
</feature>
<keyword evidence="1" id="KW-0472">Membrane</keyword>
<feature type="transmembrane region" description="Helical" evidence="1">
    <location>
        <begin position="322"/>
        <end position="347"/>
    </location>
</feature>
<gene>
    <name evidence="2" type="ORF">BBM1114_11055</name>
</gene>
<keyword evidence="1" id="KW-0812">Transmembrane</keyword>
<feature type="transmembrane region" description="Helical" evidence="1">
    <location>
        <begin position="27"/>
        <end position="51"/>
    </location>
</feature>
<dbReference type="PATRIC" id="fig|1365964.3.peg.2236"/>
<feature type="transmembrane region" description="Helical" evidence="1">
    <location>
        <begin position="240"/>
        <end position="264"/>
    </location>
</feature>
<dbReference type="EMBL" id="AVQC01000031">
    <property type="protein sequence ID" value="KOA62068.1"/>
    <property type="molecule type" value="Genomic_DNA"/>
</dbReference>
<accession>A0A0L7CR47</accession>
<comment type="caution">
    <text evidence="2">The sequence shown here is derived from an EMBL/GenBank/DDBJ whole genome shotgun (WGS) entry which is preliminary data.</text>
</comment>
<reference evidence="2 3" key="1">
    <citation type="journal article" date="2015" name="Int J Genomics">
        <title>Comparative Genomics Revealed Genetic Diversity and Species/Strain-Level Differences in Carbohydrate Metabolism of Three Probiotic Bifidobacterial Species.</title>
        <authorList>
            <person name="Odamaki T."/>
            <person name="Horigome A."/>
            <person name="Sugahara H."/>
            <person name="Hashikura N."/>
            <person name="Minami J."/>
            <person name="Xiao J.Z."/>
            <person name="Abe F."/>
        </authorList>
    </citation>
    <scope>NUCLEOTIDE SEQUENCE [LARGE SCALE GENOMIC DNA]</scope>
    <source>
        <strain evidence="2 3">MCC 1114</strain>
    </source>
</reference>
<feature type="transmembrane region" description="Helical" evidence="1">
    <location>
        <begin position="297"/>
        <end position="316"/>
    </location>
</feature>
<organism evidence="2 3">
    <name type="scientific">Bifidobacterium breve MCC 1114</name>
    <dbReference type="NCBI Taxonomy" id="1365964"/>
    <lineage>
        <taxon>Bacteria</taxon>
        <taxon>Bacillati</taxon>
        <taxon>Actinomycetota</taxon>
        <taxon>Actinomycetes</taxon>
        <taxon>Bifidobacteriales</taxon>
        <taxon>Bifidobacteriaceae</taxon>
        <taxon>Bifidobacterium</taxon>
    </lineage>
</organism>
<sequence length="455" mass="51512">MNGIKETFGLISEAISTMTESSNDWPYTLVAALLLLTVVAHCAIKISTLIGDNAYSRQQKRLSRLSSLRQAKENHPDVLLEAEIDAETAKVNRYDAWCRWRQEKTQKHRNELIEKKTSRRRASFFFTLFSLLLLLILWAIPFLLKFSGLLSPEKSSILSNIKKEDLLGVGFLLAFLILPIIWIPVYIVAYRSYRAVKEANNPISIWGFSWMSTSMLFSATIAVSIETATKYTAKLLARELMLVAIAALFVPLSLAVGYAIDYIIDRWRFANRPDSEDHYHDSFCSPTLCRMLAGSNFVFWLCISILFEVVYFESAIDNICVLVLVIILSLVVFFSIVVSLICIISFIREDEFALHGHHVIFHDGQKSKLKIINEHRIISYGLSAKSAYYQPSSRKKGLIFEGWNTQEDGHGVSIRNADDFDAMVPKDKCGEIKLYAQWKEPSSPGPTSGIRSAAK</sequence>
<feature type="transmembrane region" description="Helical" evidence="1">
    <location>
        <begin position="124"/>
        <end position="146"/>
    </location>
</feature>
<evidence type="ECO:0000313" key="2">
    <source>
        <dbReference type="EMBL" id="KOA62068.1"/>
    </source>
</evidence>
<evidence type="ECO:0000256" key="1">
    <source>
        <dbReference type="SAM" id="Phobius"/>
    </source>
</evidence>
<proteinExistence type="predicted"/>
<dbReference type="RefSeq" id="WP_015713667.1">
    <property type="nucleotide sequence ID" value="NZ_AVQC01000031.1"/>
</dbReference>
<keyword evidence="1" id="KW-1133">Transmembrane helix</keyword>
<dbReference type="Gene3D" id="2.60.40.4270">
    <property type="entry name" value="Listeria-Bacteroides repeat domain"/>
    <property type="match status" value="1"/>
</dbReference>
<evidence type="ECO:0000313" key="3">
    <source>
        <dbReference type="Proteomes" id="UP000036802"/>
    </source>
</evidence>
<feature type="transmembrane region" description="Helical" evidence="1">
    <location>
        <begin position="203"/>
        <end position="225"/>
    </location>
</feature>
<dbReference type="InterPro" id="IPR042229">
    <property type="entry name" value="Listeria/Bacterioides_rpt_sf"/>
</dbReference>
<dbReference type="Proteomes" id="UP000036802">
    <property type="component" value="Unassembled WGS sequence"/>
</dbReference>